<evidence type="ECO:0000259" key="1">
    <source>
        <dbReference type="Pfam" id="PF05430"/>
    </source>
</evidence>
<evidence type="ECO:0000313" key="3">
    <source>
        <dbReference type="Proteomes" id="UP000250079"/>
    </source>
</evidence>
<organism evidence="2 3">
    <name type="scientific">Granulosicoccus antarcticus IMCC3135</name>
    <dbReference type="NCBI Taxonomy" id="1192854"/>
    <lineage>
        <taxon>Bacteria</taxon>
        <taxon>Pseudomonadati</taxon>
        <taxon>Pseudomonadota</taxon>
        <taxon>Gammaproteobacteria</taxon>
        <taxon>Chromatiales</taxon>
        <taxon>Granulosicoccaceae</taxon>
        <taxon>Granulosicoccus</taxon>
    </lineage>
</organism>
<dbReference type="GO" id="GO:0004808">
    <property type="term" value="F:tRNA (5-methylaminomethyl-2-thiouridylate)(34)-methyltransferase activity"/>
    <property type="evidence" value="ECO:0007669"/>
    <property type="project" value="InterPro"/>
</dbReference>
<reference evidence="2 3" key="1">
    <citation type="submission" date="2016-12" db="EMBL/GenBank/DDBJ databases">
        <authorList>
            <person name="Song W.-J."/>
            <person name="Kurnit D.M."/>
        </authorList>
    </citation>
    <scope>NUCLEOTIDE SEQUENCE [LARGE SCALE GENOMIC DNA]</scope>
    <source>
        <strain evidence="2 3">IMCC3135</strain>
    </source>
</reference>
<dbReference type="Proteomes" id="UP000250079">
    <property type="component" value="Chromosome"/>
</dbReference>
<feature type="domain" description="MnmC-like methyltransferase" evidence="1">
    <location>
        <begin position="120"/>
        <end position="225"/>
    </location>
</feature>
<accession>A0A2Z2NSJ3</accession>
<proteinExistence type="predicted"/>
<dbReference type="KEGG" id="gai:IMCC3135_22280"/>
<dbReference type="InterPro" id="IPR029063">
    <property type="entry name" value="SAM-dependent_MTases_sf"/>
</dbReference>
<evidence type="ECO:0000313" key="2">
    <source>
        <dbReference type="EMBL" id="ASJ74526.1"/>
    </source>
</evidence>
<dbReference type="EMBL" id="CP018632">
    <property type="protein sequence ID" value="ASJ74526.1"/>
    <property type="molecule type" value="Genomic_DNA"/>
</dbReference>
<protein>
    <submittedName>
        <fullName evidence="2">tRNA 5-methylaminomethyl-2-thiouridine biosynthesis bifunctional protein MnmC</fullName>
    </submittedName>
</protein>
<dbReference type="AlphaFoldDB" id="A0A2Z2NSJ3"/>
<name>A0A2Z2NSJ3_9GAMM</name>
<dbReference type="PANTHER" id="PTHR39963">
    <property type="entry name" value="SLL0983 PROTEIN"/>
    <property type="match status" value="1"/>
</dbReference>
<sequence>MTAQIITTGDGSHTICSERYGETYHSINGAITESRHVFLEAAGVSQRLAQQQPTRVLEIGFGLGLNFLLTADLALQHGAALDYHAYEHDPSVLLTIASLNYVDWLTDPQVLDKLLSGLADSKQQTQTHICVGQNVTLTLHQADAVQEPLPPGSFDALYLDAFSPDTNPECWTMSFFAKLLASTTPGGMLTTYSAKGSVRRALIAAGFGVKKMAGPPGKREMLHATA</sequence>
<dbReference type="NCBIfam" id="NF033855">
    <property type="entry name" value="tRNA_MNMC2"/>
    <property type="match status" value="1"/>
</dbReference>
<dbReference type="RefSeq" id="WP_088919549.1">
    <property type="nucleotide sequence ID" value="NZ_CP018632.1"/>
</dbReference>
<dbReference type="InterPro" id="IPR047785">
    <property type="entry name" value="tRNA_MNMC2"/>
</dbReference>
<dbReference type="Gene3D" id="3.40.50.150">
    <property type="entry name" value="Vaccinia Virus protein VP39"/>
    <property type="match status" value="1"/>
</dbReference>
<dbReference type="SUPFAM" id="SSF53335">
    <property type="entry name" value="S-adenosyl-L-methionine-dependent methyltransferases"/>
    <property type="match status" value="1"/>
</dbReference>
<dbReference type="OrthoDB" id="9786494at2"/>
<dbReference type="InterPro" id="IPR008471">
    <property type="entry name" value="MnmC-like_methylTransf"/>
</dbReference>
<dbReference type="GO" id="GO:0016645">
    <property type="term" value="F:oxidoreductase activity, acting on the CH-NH group of donors"/>
    <property type="evidence" value="ECO:0007669"/>
    <property type="project" value="InterPro"/>
</dbReference>
<keyword evidence="3" id="KW-1185">Reference proteome</keyword>
<dbReference type="Pfam" id="PF05430">
    <property type="entry name" value="Methyltransf_30"/>
    <property type="match status" value="1"/>
</dbReference>
<dbReference type="PANTHER" id="PTHR39963:SF1">
    <property type="entry name" value="MNMC-LIKE METHYLTRANSFERASE DOMAIN-CONTAINING PROTEIN"/>
    <property type="match status" value="1"/>
</dbReference>
<gene>
    <name evidence="2" type="primary">mnmC_1</name>
    <name evidence="2" type="ORF">IMCC3135_22280</name>
</gene>